<dbReference type="EMBL" id="JBIAQY010000001">
    <property type="protein sequence ID" value="MFF3566482.1"/>
    <property type="molecule type" value="Genomic_DNA"/>
</dbReference>
<reference evidence="5 6" key="1">
    <citation type="submission" date="2024-10" db="EMBL/GenBank/DDBJ databases">
        <title>The Natural Products Discovery Center: Release of the First 8490 Sequenced Strains for Exploring Actinobacteria Biosynthetic Diversity.</title>
        <authorList>
            <person name="Kalkreuter E."/>
            <person name="Kautsar S.A."/>
            <person name="Yang D."/>
            <person name="Bader C.D."/>
            <person name="Teijaro C.N."/>
            <person name="Fluegel L."/>
            <person name="Davis C.M."/>
            <person name="Simpson J.R."/>
            <person name="Lauterbach L."/>
            <person name="Steele A.D."/>
            <person name="Gui C."/>
            <person name="Meng S."/>
            <person name="Li G."/>
            <person name="Viehrig K."/>
            <person name="Ye F."/>
            <person name="Su P."/>
            <person name="Kiefer A.F."/>
            <person name="Nichols A."/>
            <person name="Cepeda A.J."/>
            <person name="Yan W."/>
            <person name="Fan B."/>
            <person name="Jiang Y."/>
            <person name="Adhikari A."/>
            <person name="Zheng C.-J."/>
            <person name="Schuster L."/>
            <person name="Cowan T.M."/>
            <person name="Smanski M.J."/>
            <person name="Chevrette M.G."/>
            <person name="De Carvalho L.P.S."/>
            <person name="Shen B."/>
        </authorList>
    </citation>
    <scope>NUCLEOTIDE SEQUENCE [LARGE SCALE GENOMIC DNA]</scope>
    <source>
        <strain evidence="5 6">NPDC002593</strain>
    </source>
</reference>
<dbReference type="SUPFAM" id="SSF52540">
    <property type="entry name" value="P-loop containing nucleoside triphosphate hydrolases"/>
    <property type="match status" value="1"/>
</dbReference>
<evidence type="ECO:0000313" key="6">
    <source>
        <dbReference type="Proteomes" id="UP001601992"/>
    </source>
</evidence>
<dbReference type="GO" id="GO:0005524">
    <property type="term" value="F:ATP binding"/>
    <property type="evidence" value="ECO:0007669"/>
    <property type="project" value="UniProtKB-KW"/>
</dbReference>
<dbReference type="Proteomes" id="UP001601992">
    <property type="component" value="Unassembled WGS sequence"/>
</dbReference>
<dbReference type="Pfam" id="PF00005">
    <property type="entry name" value="ABC_tran"/>
    <property type="match status" value="1"/>
</dbReference>
<dbReference type="InterPro" id="IPR003439">
    <property type="entry name" value="ABC_transporter-like_ATP-bd"/>
</dbReference>
<dbReference type="SMART" id="SM00382">
    <property type="entry name" value="AAA"/>
    <property type="match status" value="1"/>
</dbReference>
<dbReference type="InterPro" id="IPR003593">
    <property type="entry name" value="AAA+_ATPase"/>
</dbReference>
<keyword evidence="2" id="KW-0547">Nucleotide-binding</keyword>
<keyword evidence="3 5" id="KW-0067">ATP-binding</keyword>
<keyword evidence="1" id="KW-0813">Transport</keyword>
<sequence>MTAATAPRSAVKPAKLSVDGVSRSFRSMADRKRARFVQVLKNISFEMNEGEIVSVVGLSGCGKTTLLRIIGGLLEPDAGAVRVDGRDVSGPGHDRAIVFQQASLLPWRTTLRNVQFGLELKKTAKEVSLARSREALELVGLKDYERYYPKQLSGGMQQRVGLARALAVDPQILLMDEPFSALDAQTREGLQAELLQLQATTRKTIMFVTHDLDEAVYLSNRILVLLPHPGRVHKIIDVNLGTRGSVDEVKSDPAFLEARDIVAREIRAGGDQ</sequence>
<comment type="caution">
    <text evidence="5">The sequence shown here is derived from an EMBL/GenBank/DDBJ whole genome shotgun (WGS) entry which is preliminary data.</text>
</comment>
<dbReference type="PROSITE" id="PS00211">
    <property type="entry name" value="ABC_TRANSPORTER_1"/>
    <property type="match status" value="1"/>
</dbReference>
<evidence type="ECO:0000256" key="1">
    <source>
        <dbReference type="ARBA" id="ARBA00022448"/>
    </source>
</evidence>
<dbReference type="Gene3D" id="3.40.50.300">
    <property type="entry name" value="P-loop containing nucleotide triphosphate hydrolases"/>
    <property type="match status" value="1"/>
</dbReference>
<accession>A0ABW6RR71</accession>
<dbReference type="RefSeq" id="WP_387402424.1">
    <property type="nucleotide sequence ID" value="NZ_JBIAQY010000001.1"/>
</dbReference>
<dbReference type="CDD" id="cd03293">
    <property type="entry name" value="ABC_NrtD_SsuB_transporters"/>
    <property type="match status" value="1"/>
</dbReference>
<proteinExistence type="predicted"/>
<dbReference type="InterPro" id="IPR017871">
    <property type="entry name" value="ABC_transporter-like_CS"/>
</dbReference>
<dbReference type="InterPro" id="IPR027417">
    <property type="entry name" value="P-loop_NTPase"/>
</dbReference>
<evidence type="ECO:0000259" key="4">
    <source>
        <dbReference type="PROSITE" id="PS50893"/>
    </source>
</evidence>
<name>A0ABW6RR71_9NOCA</name>
<protein>
    <submittedName>
        <fullName evidence="5">ABC transporter ATP-binding protein</fullName>
    </submittedName>
</protein>
<organism evidence="5 6">
    <name type="scientific">Nocardia jiangxiensis</name>
    <dbReference type="NCBI Taxonomy" id="282685"/>
    <lineage>
        <taxon>Bacteria</taxon>
        <taxon>Bacillati</taxon>
        <taxon>Actinomycetota</taxon>
        <taxon>Actinomycetes</taxon>
        <taxon>Mycobacteriales</taxon>
        <taxon>Nocardiaceae</taxon>
        <taxon>Nocardia</taxon>
    </lineage>
</organism>
<dbReference type="PANTHER" id="PTHR42788:SF13">
    <property type="entry name" value="ALIPHATIC SULFONATES IMPORT ATP-BINDING PROTEIN SSUB"/>
    <property type="match status" value="1"/>
</dbReference>
<dbReference type="PROSITE" id="PS50893">
    <property type="entry name" value="ABC_TRANSPORTER_2"/>
    <property type="match status" value="1"/>
</dbReference>
<gene>
    <name evidence="5" type="ORF">ACFYXQ_01725</name>
</gene>
<evidence type="ECO:0000256" key="3">
    <source>
        <dbReference type="ARBA" id="ARBA00022840"/>
    </source>
</evidence>
<feature type="domain" description="ABC transporter" evidence="4">
    <location>
        <begin position="16"/>
        <end position="252"/>
    </location>
</feature>
<dbReference type="InterPro" id="IPR050166">
    <property type="entry name" value="ABC_transporter_ATP-bind"/>
</dbReference>
<dbReference type="PANTHER" id="PTHR42788">
    <property type="entry name" value="TAURINE IMPORT ATP-BINDING PROTEIN-RELATED"/>
    <property type="match status" value="1"/>
</dbReference>
<evidence type="ECO:0000313" key="5">
    <source>
        <dbReference type="EMBL" id="MFF3566482.1"/>
    </source>
</evidence>
<evidence type="ECO:0000256" key="2">
    <source>
        <dbReference type="ARBA" id="ARBA00022741"/>
    </source>
</evidence>
<keyword evidence="6" id="KW-1185">Reference proteome</keyword>